<organism evidence="3 4">
    <name type="scientific">Nonomuraea mesophila</name>
    <dbReference type="NCBI Taxonomy" id="2530382"/>
    <lineage>
        <taxon>Bacteria</taxon>
        <taxon>Bacillati</taxon>
        <taxon>Actinomycetota</taxon>
        <taxon>Actinomycetes</taxon>
        <taxon>Streptosporangiales</taxon>
        <taxon>Streptosporangiaceae</taxon>
        <taxon>Nonomuraea</taxon>
    </lineage>
</organism>
<dbReference type="PANTHER" id="PTHR43861">
    <property type="entry name" value="TRANS-ACONITATE 2-METHYLTRANSFERASE-RELATED"/>
    <property type="match status" value="1"/>
</dbReference>
<dbReference type="InterPro" id="IPR029063">
    <property type="entry name" value="SAM-dependent_MTases_sf"/>
</dbReference>
<comment type="caution">
    <text evidence="3">The sequence shown here is derived from an EMBL/GenBank/DDBJ whole genome shotgun (WGS) entry which is preliminary data.</text>
</comment>
<dbReference type="AlphaFoldDB" id="A0A4R5FVU4"/>
<gene>
    <name evidence="3" type="ORF">E1295_07205</name>
</gene>
<keyword evidence="4" id="KW-1185">Reference proteome</keyword>
<reference evidence="3 4" key="1">
    <citation type="submission" date="2019-03" db="EMBL/GenBank/DDBJ databases">
        <title>Draft genome sequences of novel Actinobacteria.</title>
        <authorList>
            <person name="Sahin N."/>
            <person name="Ay H."/>
            <person name="Saygin H."/>
        </authorList>
    </citation>
    <scope>NUCLEOTIDE SEQUENCE [LARGE SCALE GENOMIC DNA]</scope>
    <source>
        <strain evidence="3 4">6K102</strain>
    </source>
</reference>
<evidence type="ECO:0000313" key="4">
    <source>
        <dbReference type="Proteomes" id="UP000295136"/>
    </source>
</evidence>
<dbReference type="GO" id="GO:0032259">
    <property type="term" value="P:methylation"/>
    <property type="evidence" value="ECO:0007669"/>
    <property type="project" value="UniProtKB-KW"/>
</dbReference>
<feature type="domain" description="Methyltransferase" evidence="2">
    <location>
        <begin position="55"/>
        <end position="153"/>
    </location>
</feature>
<evidence type="ECO:0000256" key="1">
    <source>
        <dbReference type="ARBA" id="ARBA00022679"/>
    </source>
</evidence>
<dbReference type="Gene3D" id="3.40.50.150">
    <property type="entry name" value="Vaccinia Virus protein VP39"/>
    <property type="match status" value="1"/>
</dbReference>
<sequence>MTPGHTTEVIEYFRRKADGYDRVDEQVYWRLSDELLWEAMSRYVIPHIPNNAALLDAGGGTGRWTDRILRHRPDMSALLFDLSAHMTRHAEEKAERGGYSERLSIVNGDLADLVEKSGDRTFDIAISFHNVLGFVRDVRSVLRQIGTVLNPGGQLVLVLPNRYHAVFFNLLTGSVSEAESAAFDRRGRFTSDMPAMHLFTPAELVGALNESGLPVAVSTGFPVAVYPGFQETQIAGTSGLVSDVFADQSAYDRIKAIEFRLLGEPGLAERGNNLFVVARKPPEPPSRP</sequence>
<accession>A0A4R5FVU4</accession>
<protein>
    <submittedName>
        <fullName evidence="3">Methyltransferase domain-containing protein</fullName>
    </submittedName>
</protein>
<dbReference type="Proteomes" id="UP000295136">
    <property type="component" value="Unassembled WGS sequence"/>
</dbReference>
<dbReference type="RefSeq" id="WP_132628887.1">
    <property type="nucleotide sequence ID" value="NZ_SMLD01000012.1"/>
</dbReference>
<dbReference type="GO" id="GO:0008168">
    <property type="term" value="F:methyltransferase activity"/>
    <property type="evidence" value="ECO:0007669"/>
    <property type="project" value="UniProtKB-KW"/>
</dbReference>
<dbReference type="CDD" id="cd02440">
    <property type="entry name" value="AdoMet_MTases"/>
    <property type="match status" value="1"/>
</dbReference>
<dbReference type="SUPFAM" id="SSF53335">
    <property type="entry name" value="S-adenosyl-L-methionine-dependent methyltransferases"/>
    <property type="match status" value="1"/>
</dbReference>
<proteinExistence type="predicted"/>
<dbReference type="InterPro" id="IPR041698">
    <property type="entry name" value="Methyltransf_25"/>
</dbReference>
<keyword evidence="1 3" id="KW-0808">Transferase</keyword>
<evidence type="ECO:0000259" key="2">
    <source>
        <dbReference type="Pfam" id="PF13649"/>
    </source>
</evidence>
<evidence type="ECO:0000313" key="3">
    <source>
        <dbReference type="EMBL" id="TDE57742.1"/>
    </source>
</evidence>
<keyword evidence="3" id="KW-0489">Methyltransferase</keyword>
<dbReference type="Pfam" id="PF13649">
    <property type="entry name" value="Methyltransf_25"/>
    <property type="match status" value="1"/>
</dbReference>
<dbReference type="EMBL" id="SMLD01000012">
    <property type="protein sequence ID" value="TDE57742.1"/>
    <property type="molecule type" value="Genomic_DNA"/>
</dbReference>
<name>A0A4R5FVU4_9ACTN</name>